<dbReference type="AlphaFoldDB" id="A0AAV5RYE5"/>
<dbReference type="InterPro" id="IPR030379">
    <property type="entry name" value="G_SEPTIN_dom"/>
</dbReference>
<proteinExistence type="inferred from homology"/>
<keyword evidence="1" id="KW-0547">Nucleotide-binding</keyword>
<dbReference type="PANTHER" id="PTHR18884">
    <property type="entry name" value="SEPTIN"/>
    <property type="match status" value="1"/>
</dbReference>
<dbReference type="EMBL" id="BTGD01000008">
    <property type="protein sequence ID" value="GMM56416.1"/>
    <property type="molecule type" value="Genomic_DNA"/>
</dbReference>
<gene>
    <name evidence="4" type="ORF">DAKH74_030320</name>
</gene>
<evidence type="ECO:0000259" key="3">
    <source>
        <dbReference type="PROSITE" id="PS51719"/>
    </source>
</evidence>
<dbReference type="PROSITE" id="PS51719">
    <property type="entry name" value="G_SEPTIN"/>
    <property type="match status" value="1"/>
</dbReference>
<dbReference type="GO" id="GO:0005525">
    <property type="term" value="F:GTP binding"/>
    <property type="evidence" value="ECO:0007669"/>
    <property type="project" value="UniProtKB-KW"/>
</dbReference>
<dbReference type="Pfam" id="PF00735">
    <property type="entry name" value="Septin"/>
    <property type="match status" value="1"/>
</dbReference>
<evidence type="ECO:0000313" key="4">
    <source>
        <dbReference type="EMBL" id="GMM56416.1"/>
    </source>
</evidence>
<comment type="caution">
    <text evidence="4">The sequence shown here is derived from an EMBL/GenBank/DDBJ whole genome shotgun (WGS) entry which is preliminary data.</text>
</comment>
<keyword evidence="5" id="KW-1185">Reference proteome</keyword>
<keyword evidence="1" id="KW-0342">GTP-binding</keyword>
<name>A0AAV5RYE5_MAUHU</name>
<comment type="similarity">
    <text evidence="1">Belongs to the TRAFAC class TrmE-Era-EngA-EngB-Septin-like GTPase superfamily. Septin GTPase family.</text>
</comment>
<evidence type="ECO:0000313" key="5">
    <source>
        <dbReference type="Proteomes" id="UP001377567"/>
    </source>
</evidence>
<dbReference type="Proteomes" id="UP001377567">
    <property type="component" value="Unassembled WGS sequence"/>
</dbReference>
<sequence length="386" mass="44128">MRTVEELRRRKNSRQVIHLNVLLIGPRGIGKHSFLENLVKNSEQSKIIEELDNEGSENESSNTTSKHYSVNIHNDVSSPIAMDVTLCNIMDRLNNSSSPRKLREYIESQLNSYLMDEFKVSRENGYNDTLDRRLHVCLLFIDGSANGLHEVEIEILKEIYSLINVIVVVGKADRFTVGDMESLKSRVREDILEHNISTFDFGNDFMDDIFEESEHTLIKDHQPFSIILSKRETPNQNISNGEDKHSDVKSMGNNISNLEILKGLILGSHLQELKYSTNNFIYEKFRTRKLLERQYEKELLSASSDDRNNITSEEGEVSPISLPSDPKSILDVFSQKNIGVGKELEEKNKIIEAYQRKIGDLEKILECSNGPSPVTRNALCDIEHFV</sequence>
<evidence type="ECO:0000256" key="1">
    <source>
        <dbReference type="RuleBase" id="RU004560"/>
    </source>
</evidence>
<feature type="region of interest" description="Disordered" evidence="2">
    <location>
        <begin position="302"/>
        <end position="323"/>
    </location>
</feature>
<accession>A0AAV5RYE5</accession>
<organism evidence="4 5">
    <name type="scientific">Maudiozyma humilis</name>
    <name type="common">Sour dough yeast</name>
    <name type="synonym">Kazachstania humilis</name>
    <dbReference type="NCBI Taxonomy" id="51915"/>
    <lineage>
        <taxon>Eukaryota</taxon>
        <taxon>Fungi</taxon>
        <taxon>Dikarya</taxon>
        <taxon>Ascomycota</taxon>
        <taxon>Saccharomycotina</taxon>
        <taxon>Saccharomycetes</taxon>
        <taxon>Saccharomycetales</taxon>
        <taxon>Saccharomycetaceae</taxon>
        <taxon>Maudiozyma</taxon>
    </lineage>
</organism>
<evidence type="ECO:0000256" key="2">
    <source>
        <dbReference type="SAM" id="MobiDB-lite"/>
    </source>
</evidence>
<dbReference type="Gene3D" id="3.40.50.300">
    <property type="entry name" value="P-loop containing nucleotide triphosphate hydrolases"/>
    <property type="match status" value="1"/>
</dbReference>
<feature type="domain" description="Septin-type G" evidence="3">
    <location>
        <begin position="15"/>
        <end position="292"/>
    </location>
</feature>
<reference evidence="4 5" key="1">
    <citation type="journal article" date="2023" name="Elife">
        <title>Identification of key yeast species and microbe-microbe interactions impacting larval growth of Drosophila in the wild.</title>
        <authorList>
            <person name="Mure A."/>
            <person name="Sugiura Y."/>
            <person name="Maeda R."/>
            <person name="Honda K."/>
            <person name="Sakurai N."/>
            <person name="Takahashi Y."/>
            <person name="Watada M."/>
            <person name="Katoh T."/>
            <person name="Gotoh A."/>
            <person name="Gotoh Y."/>
            <person name="Taniguchi I."/>
            <person name="Nakamura K."/>
            <person name="Hayashi T."/>
            <person name="Katayama T."/>
            <person name="Uemura T."/>
            <person name="Hattori Y."/>
        </authorList>
    </citation>
    <scope>NUCLEOTIDE SEQUENCE [LARGE SCALE GENOMIC DNA]</scope>
    <source>
        <strain evidence="4 5">KH-74</strain>
    </source>
</reference>
<protein>
    <recommendedName>
        <fullName evidence="3">Septin-type G domain-containing protein</fullName>
    </recommendedName>
</protein>
<dbReference type="InterPro" id="IPR027417">
    <property type="entry name" value="P-loop_NTPase"/>
</dbReference>
<dbReference type="SUPFAM" id="SSF52540">
    <property type="entry name" value="P-loop containing nucleoside triphosphate hydrolases"/>
    <property type="match status" value="1"/>
</dbReference>